<name>A0A851GLF7_9BACT</name>
<gene>
    <name evidence="7" type="primary">vsr</name>
    <name evidence="7" type="ORF">HW115_10300</name>
</gene>
<comment type="function">
    <text evidence="6">May nick specific sequences that contain T:G mispairs resulting from m5C-deamination.</text>
</comment>
<evidence type="ECO:0000313" key="8">
    <source>
        <dbReference type="Proteomes" id="UP000557872"/>
    </source>
</evidence>
<evidence type="ECO:0000256" key="4">
    <source>
        <dbReference type="ARBA" id="ARBA00022801"/>
    </source>
</evidence>
<evidence type="ECO:0000313" key="7">
    <source>
        <dbReference type="EMBL" id="NWK56005.1"/>
    </source>
</evidence>
<dbReference type="GO" id="GO:0006298">
    <property type="term" value="P:mismatch repair"/>
    <property type="evidence" value="ECO:0007669"/>
    <property type="project" value="UniProtKB-UniRule"/>
</dbReference>
<evidence type="ECO:0000256" key="2">
    <source>
        <dbReference type="ARBA" id="ARBA00022759"/>
    </source>
</evidence>
<evidence type="ECO:0000256" key="3">
    <source>
        <dbReference type="ARBA" id="ARBA00022763"/>
    </source>
</evidence>
<keyword evidence="3 6" id="KW-0227">DNA damage</keyword>
<dbReference type="Pfam" id="PF03852">
    <property type="entry name" value="Vsr"/>
    <property type="match status" value="1"/>
</dbReference>
<reference evidence="7 8" key="1">
    <citation type="submission" date="2020-07" db="EMBL/GenBank/DDBJ databases">
        <title>Roseicoccus Jingziensis gen. nov., sp. nov., isolated from coastal seawater.</title>
        <authorList>
            <person name="Feng X."/>
        </authorList>
    </citation>
    <scope>NUCLEOTIDE SEQUENCE [LARGE SCALE GENOMIC DNA]</scope>
    <source>
        <strain evidence="7 8">N1E253</strain>
    </source>
</reference>
<comment type="similarity">
    <text evidence="6">Belongs to the vsr family.</text>
</comment>
<keyword evidence="2 6" id="KW-0255">Endonuclease</keyword>
<dbReference type="NCBIfam" id="TIGR00632">
    <property type="entry name" value="vsr"/>
    <property type="match status" value="1"/>
</dbReference>
<dbReference type="GO" id="GO:0004519">
    <property type="term" value="F:endonuclease activity"/>
    <property type="evidence" value="ECO:0007669"/>
    <property type="project" value="UniProtKB-KW"/>
</dbReference>
<keyword evidence="4 6" id="KW-0378">Hydrolase</keyword>
<dbReference type="SUPFAM" id="SSF52980">
    <property type="entry name" value="Restriction endonuclease-like"/>
    <property type="match status" value="1"/>
</dbReference>
<dbReference type="EMBL" id="JACBAZ010000004">
    <property type="protein sequence ID" value="NWK56005.1"/>
    <property type="molecule type" value="Genomic_DNA"/>
</dbReference>
<dbReference type="InterPro" id="IPR004603">
    <property type="entry name" value="DNA_mismatch_endonuc_vsr"/>
</dbReference>
<dbReference type="InterPro" id="IPR011335">
    <property type="entry name" value="Restrct_endonuc-II-like"/>
</dbReference>
<dbReference type="GO" id="GO:0016787">
    <property type="term" value="F:hydrolase activity"/>
    <property type="evidence" value="ECO:0007669"/>
    <property type="project" value="UniProtKB-KW"/>
</dbReference>
<comment type="caution">
    <text evidence="7">The sequence shown here is derived from an EMBL/GenBank/DDBJ whole genome shotgun (WGS) entry which is preliminary data.</text>
</comment>
<sequence length="160" mass="18837">MTDVFTKEKRSWVMSRIRGKDTKPEMLVRSILHSLGYRFTVNAQNNKRLPGKPDIVLPKWKTLVFVHGCFWHAHEGCAAFRLPKTRTEWWREKLGKNQVRDKANVHDLRKQGWNVVVVWECELSNVAKIEALTARLPYLIERRSMEYHFAAEEDVEYGLA</sequence>
<dbReference type="Proteomes" id="UP000557872">
    <property type="component" value="Unassembled WGS sequence"/>
</dbReference>
<dbReference type="CDD" id="cd00221">
    <property type="entry name" value="Vsr"/>
    <property type="match status" value="1"/>
</dbReference>
<dbReference type="AlphaFoldDB" id="A0A851GLF7"/>
<evidence type="ECO:0000256" key="1">
    <source>
        <dbReference type="ARBA" id="ARBA00022722"/>
    </source>
</evidence>
<organism evidence="7 8">
    <name type="scientific">Oceaniferula marina</name>
    <dbReference type="NCBI Taxonomy" id="2748318"/>
    <lineage>
        <taxon>Bacteria</taxon>
        <taxon>Pseudomonadati</taxon>
        <taxon>Verrucomicrobiota</taxon>
        <taxon>Verrucomicrobiia</taxon>
        <taxon>Verrucomicrobiales</taxon>
        <taxon>Verrucomicrobiaceae</taxon>
        <taxon>Oceaniferula</taxon>
    </lineage>
</organism>
<keyword evidence="1 6" id="KW-0540">Nuclease</keyword>
<evidence type="ECO:0000256" key="5">
    <source>
        <dbReference type="ARBA" id="ARBA00023204"/>
    </source>
</evidence>
<protein>
    <recommendedName>
        <fullName evidence="6">Very short patch repair endonuclease</fullName>
        <ecNumber evidence="6">3.1.-.-</ecNumber>
    </recommendedName>
</protein>
<proteinExistence type="inferred from homology"/>
<dbReference type="EC" id="3.1.-.-" evidence="6"/>
<dbReference type="RefSeq" id="WP_178932608.1">
    <property type="nucleotide sequence ID" value="NZ_JACBAZ010000004.1"/>
</dbReference>
<keyword evidence="8" id="KW-1185">Reference proteome</keyword>
<accession>A0A851GLF7</accession>
<evidence type="ECO:0000256" key="6">
    <source>
        <dbReference type="PIRNR" id="PIRNR018267"/>
    </source>
</evidence>
<keyword evidence="5 6" id="KW-0234">DNA repair</keyword>
<dbReference type="PIRSF" id="PIRSF018267">
    <property type="entry name" value="VSR_endonuc"/>
    <property type="match status" value="1"/>
</dbReference>
<dbReference type="Gene3D" id="3.40.960.10">
    <property type="entry name" value="VSR Endonuclease"/>
    <property type="match status" value="1"/>
</dbReference>